<evidence type="ECO:0000313" key="7">
    <source>
        <dbReference type="Proteomes" id="UP001141259"/>
    </source>
</evidence>
<keyword evidence="7" id="KW-1185">Reference proteome</keyword>
<dbReference type="GO" id="GO:0051536">
    <property type="term" value="F:iron-sulfur cluster binding"/>
    <property type="evidence" value="ECO:0007669"/>
    <property type="project" value="UniProtKB-KW"/>
</dbReference>
<dbReference type="InterPro" id="IPR009010">
    <property type="entry name" value="Asp_de-COase-like_dom_sf"/>
</dbReference>
<keyword evidence="2" id="KW-0408">Iron</keyword>
<dbReference type="Gene3D" id="3.40.228.10">
    <property type="entry name" value="Dimethylsulfoxide Reductase, domain 2"/>
    <property type="match status" value="1"/>
</dbReference>
<dbReference type="GO" id="GO:0046872">
    <property type="term" value="F:metal ion binding"/>
    <property type="evidence" value="ECO:0007669"/>
    <property type="project" value="UniProtKB-KW"/>
</dbReference>
<dbReference type="Gene3D" id="3.40.50.740">
    <property type="match status" value="1"/>
</dbReference>
<dbReference type="SUPFAM" id="SSF53706">
    <property type="entry name" value="Formate dehydrogenase/DMSO reductase, domains 1-3"/>
    <property type="match status" value="1"/>
</dbReference>
<evidence type="ECO:0000256" key="3">
    <source>
        <dbReference type="ARBA" id="ARBA00023014"/>
    </source>
</evidence>
<dbReference type="CDD" id="cd00508">
    <property type="entry name" value="MopB_CT_Fdh-Nap-like"/>
    <property type="match status" value="1"/>
</dbReference>
<dbReference type="InterPro" id="IPR006656">
    <property type="entry name" value="Mopterin_OxRdtase"/>
</dbReference>
<dbReference type="GO" id="GO:0016020">
    <property type="term" value="C:membrane"/>
    <property type="evidence" value="ECO:0007669"/>
    <property type="project" value="TreeGrafter"/>
</dbReference>
<dbReference type="Proteomes" id="UP001141259">
    <property type="component" value="Unassembled WGS sequence"/>
</dbReference>
<dbReference type="GO" id="GO:0022904">
    <property type="term" value="P:respiratory electron transport chain"/>
    <property type="evidence" value="ECO:0007669"/>
    <property type="project" value="TreeGrafter"/>
</dbReference>
<evidence type="ECO:0000313" key="6">
    <source>
        <dbReference type="EMBL" id="MCS7484020.1"/>
    </source>
</evidence>
<dbReference type="Pfam" id="PF01568">
    <property type="entry name" value="Molydop_binding"/>
    <property type="match status" value="1"/>
</dbReference>
<evidence type="ECO:0000256" key="2">
    <source>
        <dbReference type="ARBA" id="ARBA00023004"/>
    </source>
</evidence>
<dbReference type="InterPro" id="IPR050123">
    <property type="entry name" value="Prok_molybdopt-oxidoreductase"/>
</dbReference>
<gene>
    <name evidence="6" type="ORF">NZH93_44910</name>
</gene>
<organism evidence="6 7">
    <name type="scientific">Umezawaea endophytica</name>
    <dbReference type="NCBI Taxonomy" id="1654476"/>
    <lineage>
        <taxon>Bacteria</taxon>
        <taxon>Bacillati</taxon>
        <taxon>Actinomycetota</taxon>
        <taxon>Actinomycetes</taxon>
        <taxon>Pseudonocardiales</taxon>
        <taxon>Pseudonocardiaceae</taxon>
        <taxon>Umezawaea</taxon>
    </lineage>
</organism>
<dbReference type="PANTHER" id="PTHR43105">
    <property type="entry name" value="RESPIRATORY NITRATE REDUCTASE"/>
    <property type="match status" value="1"/>
</dbReference>
<evidence type="ECO:0000259" key="5">
    <source>
        <dbReference type="Pfam" id="PF01568"/>
    </source>
</evidence>
<comment type="caution">
    <text evidence="6">The sequence shown here is derived from an EMBL/GenBank/DDBJ whole genome shotgun (WGS) entry which is preliminary data.</text>
</comment>
<protein>
    <submittedName>
        <fullName evidence="6">Molybdopterin-dependent oxidoreductase</fullName>
    </submittedName>
</protein>
<keyword evidence="1" id="KW-0479">Metal-binding</keyword>
<dbReference type="AlphaFoldDB" id="A0A9X3AL79"/>
<dbReference type="GO" id="GO:0043546">
    <property type="term" value="F:molybdopterin cofactor binding"/>
    <property type="evidence" value="ECO:0007669"/>
    <property type="project" value="InterPro"/>
</dbReference>
<feature type="domain" description="Molybdopterin dinucleotide-binding" evidence="5">
    <location>
        <begin position="525"/>
        <end position="628"/>
    </location>
</feature>
<evidence type="ECO:0000259" key="4">
    <source>
        <dbReference type="Pfam" id="PF00384"/>
    </source>
</evidence>
<dbReference type="GO" id="GO:0003954">
    <property type="term" value="F:NADH dehydrogenase activity"/>
    <property type="evidence" value="ECO:0007669"/>
    <property type="project" value="TreeGrafter"/>
</dbReference>
<sequence length="651" mass="72091">MRRRKSEPYVRLVEPLVREHGVLRPAGWEEALERAAEGFRRNVAAKGPDAFGMFSCARATNEMNYVAQKFTRAVIGTNNVDSCNRTCHAPSVAGLARVFDSGGGTSSYREIEDADVVVLWGSNAREAHPIFFQHVLKAVHKGAKLFVVDPRKTSTAKWGHRWLQLHVGTDIPLAHAVAREIIHSGLANEAFIERATEGFAEFKASVEPWTLEVAEEVTGVPKELIRELAHAYARADRGQMSWTLGITEHHNGTNNVLSLINLALLCGHVGRYGAGLNPLRGQNNVQGGGDMGAIPDRLPGFQDILSPEVRAKYDALWGSTIPPYKGQNLTQMLEAMERGDMTCVYIIGENPVQSEADSEHTRKRLSNLDHVVVQDIFLTKTAQLADVVLPASAAWCETDGTFTNSERRVQRVRKALEAPEGARDDIAILCDLARRLGHDEWDYTSAEQVWDELRQLSPMHAGMTYQRLADLGGIQWPCYSEDTIEPSFLHGRLWEEDPAKRGRPAPFSVLDHSPPVDLLSDEFPLRLTTGRRLDSYNTGVQSSGFESPLRRGETLDLCQEDAELLGVRQDELVQISSRRGAIVAPVRIDDGLRPGLAFMTFHFPDEIDVNSITIEATCPIAGTAEYKASAIRVEKLPPGITEDDRFTVVPV</sequence>
<dbReference type="EMBL" id="JANYMP010000040">
    <property type="protein sequence ID" value="MCS7484020.1"/>
    <property type="molecule type" value="Genomic_DNA"/>
</dbReference>
<dbReference type="InterPro" id="IPR006657">
    <property type="entry name" value="MoPterin_dinucl-bd_dom"/>
</dbReference>
<dbReference type="SUPFAM" id="SSF50692">
    <property type="entry name" value="ADC-like"/>
    <property type="match status" value="1"/>
</dbReference>
<dbReference type="Pfam" id="PF00384">
    <property type="entry name" value="Molybdopterin"/>
    <property type="match status" value="1"/>
</dbReference>
<accession>A0A9X3AL79</accession>
<name>A0A9X3AL79_9PSEU</name>
<feature type="domain" description="Molybdopterin oxidoreductase" evidence="4">
    <location>
        <begin position="11"/>
        <end position="434"/>
    </location>
</feature>
<keyword evidence="3" id="KW-0411">Iron-sulfur</keyword>
<evidence type="ECO:0000256" key="1">
    <source>
        <dbReference type="ARBA" id="ARBA00022723"/>
    </source>
</evidence>
<dbReference type="PANTHER" id="PTHR43105:SF10">
    <property type="entry name" value="NADH-QUINONE OXIDOREDUCTASE SUBUNIT G"/>
    <property type="match status" value="1"/>
</dbReference>
<dbReference type="RefSeq" id="WP_259629474.1">
    <property type="nucleotide sequence ID" value="NZ_JANYMP010000040.1"/>
</dbReference>
<proteinExistence type="predicted"/>
<reference evidence="6" key="1">
    <citation type="submission" date="2022-08" db="EMBL/GenBank/DDBJ databases">
        <authorList>
            <person name="Tistechok S."/>
            <person name="Samborskyy M."/>
            <person name="Roman I."/>
        </authorList>
    </citation>
    <scope>NUCLEOTIDE SEQUENCE</scope>
    <source>
        <strain evidence="6">DSM 103496</strain>
    </source>
</reference>
<dbReference type="Gene3D" id="2.40.40.20">
    <property type="match status" value="1"/>
</dbReference>